<name>A0A0E0IRF9_ORYNI</name>
<accession>A0A0E0IRF9</accession>
<dbReference type="HOGENOM" id="CLU_2296220_0_0_1"/>
<dbReference type="Gramene" id="ONIVA10G07690.2">
    <property type="protein sequence ID" value="ONIVA10G07690.2"/>
    <property type="gene ID" value="ONIVA10G07690"/>
</dbReference>
<dbReference type="EnsemblPlants" id="ONIVA10G07690.2">
    <property type="protein sequence ID" value="ONIVA10G07690.2"/>
    <property type="gene ID" value="ONIVA10G07690"/>
</dbReference>
<protein>
    <submittedName>
        <fullName evidence="1">Uncharacterized protein</fullName>
    </submittedName>
</protein>
<organism evidence="1">
    <name type="scientific">Oryza nivara</name>
    <name type="common">Indian wild rice</name>
    <name type="synonym">Oryza sativa f. spontanea</name>
    <dbReference type="NCBI Taxonomy" id="4536"/>
    <lineage>
        <taxon>Eukaryota</taxon>
        <taxon>Viridiplantae</taxon>
        <taxon>Streptophyta</taxon>
        <taxon>Embryophyta</taxon>
        <taxon>Tracheophyta</taxon>
        <taxon>Spermatophyta</taxon>
        <taxon>Magnoliopsida</taxon>
        <taxon>Liliopsida</taxon>
        <taxon>Poales</taxon>
        <taxon>Poaceae</taxon>
        <taxon>BOP clade</taxon>
        <taxon>Oryzoideae</taxon>
        <taxon>Oryzeae</taxon>
        <taxon>Oryzinae</taxon>
        <taxon>Oryza</taxon>
    </lineage>
</organism>
<reference evidence="1" key="1">
    <citation type="submission" date="2015-04" db="UniProtKB">
        <authorList>
            <consortium name="EnsemblPlants"/>
        </authorList>
    </citation>
    <scope>IDENTIFICATION</scope>
    <source>
        <strain evidence="1">SL10</strain>
    </source>
</reference>
<sequence length="101" mass="11172">MSIFSLQMGRIHYSERAGTGTPATASYSAATDQVGSFFSDEVIFSPSRPRRERVVINKDDDNNKKMKACTTVPAGSIQAHSMEVINYCNNLINLQATKRIN</sequence>
<keyword evidence="2" id="KW-1185">Reference proteome</keyword>
<dbReference type="Proteomes" id="UP000006591">
    <property type="component" value="Chromosome 10"/>
</dbReference>
<evidence type="ECO:0000313" key="2">
    <source>
        <dbReference type="Proteomes" id="UP000006591"/>
    </source>
</evidence>
<dbReference type="AlphaFoldDB" id="A0A0E0IRF9"/>
<evidence type="ECO:0000313" key="1">
    <source>
        <dbReference type="EnsemblPlants" id="ONIVA10G07690.2"/>
    </source>
</evidence>
<reference evidence="1" key="2">
    <citation type="submission" date="2018-04" db="EMBL/GenBank/DDBJ databases">
        <title>OnivRS2 (Oryza nivara Reference Sequence Version 2).</title>
        <authorList>
            <person name="Zhang J."/>
            <person name="Kudrna D."/>
            <person name="Lee S."/>
            <person name="Talag J."/>
            <person name="Rajasekar S."/>
            <person name="Welchert J."/>
            <person name="Hsing Y.-I."/>
            <person name="Wing R.A."/>
        </authorList>
    </citation>
    <scope>NUCLEOTIDE SEQUENCE [LARGE SCALE GENOMIC DNA]</scope>
</reference>
<proteinExistence type="predicted"/>